<gene>
    <name evidence="2" type="ORF">GCM10010249_25210</name>
</gene>
<evidence type="ECO:0000313" key="2">
    <source>
        <dbReference type="EMBL" id="GGQ05636.1"/>
    </source>
</evidence>
<organism evidence="2 3">
    <name type="scientific">Streptomyces roseolilacinus</name>
    <dbReference type="NCBI Taxonomy" id="66904"/>
    <lineage>
        <taxon>Bacteria</taxon>
        <taxon>Bacillati</taxon>
        <taxon>Actinomycetota</taxon>
        <taxon>Actinomycetes</taxon>
        <taxon>Kitasatosporales</taxon>
        <taxon>Streptomycetaceae</taxon>
        <taxon>Streptomyces</taxon>
    </lineage>
</organism>
<comment type="caution">
    <text evidence="2">The sequence shown here is derived from an EMBL/GenBank/DDBJ whole genome shotgun (WGS) entry which is preliminary data.</text>
</comment>
<dbReference type="EMBL" id="BMSV01000004">
    <property type="protein sequence ID" value="GGQ05636.1"/>
    <property type="molecule type" value="Genomic_DNA"/>
</dbReference>
<evidence type="ECO:0000256" key="1">
    <source>
        <dbReference type="SAM" id="MobiDB-lite"/>
    </source>
</evidence>
<protein>
    <submittedName>
        <fullName evidence="2">Uncharacterized protein</fullName>
    </submittedName>
</protein>
<keyword evidence="3" id="KW-1185">Reference proteome</keyword>
<reference evidence="2" key="1">
    <citation type="journal article" date="2014" name="Int. J. Syst. Evol. Microbiol.">
        <title>Complete genome sequence of Corynebacterium casei LMG S-19264T (=DSM 44701T), isolated from a smear-ripened cheese.</title>
        <authorList>
            <consortium name="US DOE Joint Genome Institute (JGI-PGF)"/>
            <person name="Walter F."/>
            <person name="Albersmeier A."/>
            <person name="Kalinowski J."/>
            <person name="Ruckert C."/>
        </authorList>
    </citation>
    <scope>NUCLEOTIDE SEQUENCE</scope>
    <source>
        <strain evidence="2">JCM 4335</strain>
    </source>
</reference>
<name>A0A918AZA4_9ACTN</name>
<sequence>MKGNGGRKGDNPGQLGPGKGRKARIGRRHFGYFLSGPGAFSYAPGTGGGGDFPNSIALNHAE</sequence>
<evidence type="ECO:0000313" key="3">
    <source>
        <dbReference type="Proteomes" id="UP000654123"/>
    </source>
</evidence>
<dbReference type="Proteomes" id="UP000654123">
    <property type="component" value="Unassembled WGS sequence"/>
</dbReference>
<feature type="region of interest" description="Disordered" evidence="1">
    <location>
        <begin position="1"/>
        <end position="24"/>
    </location>
</feature>
<dbReference type="AlphaFoldDB" id="A0A918AZA4"/>
<reference evidence="2" key="2">
    <citation type="submission" date="2020-09" db="EMBL/GenBank/DDBJ databases">
        <authorList>
            <person name="Sun Q."/>
            <person name="Ohkuma M."/>
        </authorList>
    </citation>
    <scope>NUCLEOTIDE SEQUENCE</scope>
    <source>
        <strain evidence="2">JCM 4335</strain>
    </source>
</reference>
<proteinExistence type="predicted"/>
<accession>A0A918AZA4</accession>